<dbReference type="HOGENOM" id="CLU_1945770_0_0_7"/>
<keyword evidence="4" id="KW-1185">Reference proteome</keyword>
<gene>
    <name evidence="3" type="ordered locus">Hoch_1252</name>
</gene>
<dbReference type="RefSeq" id="WP_012826421.1">
    <property type="nucleotide sequence ID" value="NC_013440.1"/>
</dbReference>
<dbReference type="EMBL" id="CP001804">
    <property type="protein sequence ID" value="ACY13812.1"/>
    <property type="molecule type" value="Genomic_DNA"/>
</dbReference>
<dbReference type="OrthoDB" id="1524066at2"/>
<name>D0LTB7_HALO1</name>
<proteinExistence type="predicted"/>
<dbReference type="Pfam" id="PF07635">
    <property type="entry name" value="PSCyt1"/>
    <property type="match status" value="1"/>
</dbReference>
<feature type="chain" id="PRO_5003011526" description="Cytochrome C Planctomycete-type domain-containing protein" evidence="1">
    <location>
        <begin position="27"/>
        <end position="129"/>
    </location>
</feature>
<protein>
    <recommendedName>
        <fullName evidence="2">Cytochrome C Planctomycete-type domain-containing protein</fullName>
    </recommendedName>
</protein>
<feature type="domain" description="Cytochrome C Planctomycete-type" evidence="2">
    <location>
        <begin position="53"/>
        <end position="104"/>
    </location>
</feature>
<evidence type="ECO:0000256" key="1">
    <source>
        <dbReference type="SAM" id="SignalP"/>
    </source>
</evidence>
<sequence length="129" mass="13650">MNAATTGRHLALALTLALALAGCALEYEYEGDASAERYEPTWDGVALLLEHRCMNCHGHEPGAGGVSLPGDLVGDLMSGAHNLVVPGDAEGSPLWQVLAEGRMPTGNRALPMAEIEHLRVWIERGAVLP</sequence>
<keyword evidence="1" id="KW-0732">Signal</keyword>
<dbReference type="Proteomes" id="UP000001880">
    <property type="component" value="Chromosome"/>
</dbReference>
<evidence type="ECO:0000313" key="4">
    <source>
        <dbReference type="Proteomes" id="UP000001880"/>
    </source>
</evidence>
<dbReference type="STRING" id="502025.Hoch_1252"/>
<reference evidence="3 4" key="1">
    <citation type="journal article" date="2010" name="Stand. Genomic Sci.">
        <title>Complete genome sequence of Haliangium ochraceum type strain (SMP-2).</title>
        <authorList>
            <consortium name="US DOE Joint Genome Institute (JGI-PGF)"/>
            <person name="Ivanova N."/>
            <person name="Daum C."/>
            <person name="Lang E."/>
            <person name="Abt B."/>
            <person name="Kopitz M."/>
            <person name="Saunders E."/>
            <person name="Lapidus A."/>
            <person name="Lucas S."/>
            <person name="Glavina Del Rio T."/>
            <person name="Nolan M."/>
            <person name="Tice H."/>
            <person name="Copeland A."/>
            <person name="Cheng J.F."/>
            <person name="Chen F."/>
            <person name="Bruce D."/>
            <person name="Goodwin L."/>
            <person name="Pitluck S."/>
            <person name="Mavromatis K."/>
            <person name="Pati A."/>
            <person name="Mikhailova N."/>
            <person name="Chen A."/>
            <person name="Palaniappan K."/>
            <person name="Land M."/>
            <person name="Hauser L."/>
            <person name="Chang Y.J."/>
            <person name="Jeffries C.D."/>
            <person name="Detter J.C."/>
            <person name="Brettin T."/>
            <person name="Rohde M."/>
            <person name="Goker M."/>
            <person name="Bristow J."/>
            <person name="Markowitz V."/>
            <person name="Eisen J.A."/>
            <person name="Hugenholtz P."/>
            <person name="Kyrpides N.C."/>
            <person name="Klenk H.P."/>
        </authorList>
    </citation>
    <scope>NUCLEOTIDE SEQUENCE [LARGE SCALE GENOMIC DNA]</scope>
    <source>
        <strain evidence="4">DSM 14365 / CIP 107738 / JCM 11303 / AJ 13395 / SMP-2</strain>
    </source>
</reference>
<dbReference type="KEGG" id="hoh:Hoch_1252"/>
<evidence type="ECO:0000313" key="3">
    <source>
        <dbReference type="EMBL" id="ACY13812.1"/>
    </source>
</evidence>
<accession>D0LTB7</accession>
<organism evidence="3 4">
    <name type="scientific">Haliangium ochraceum (strain DSM 14365 / JCM 11303 / SMP-2)</name>
    <dbReference type="NCBI Taxonomy" id="502025"/>
    <lineage>
        <taxon>Bacteria</taxon>
        <taxon>Pseudomonadati</taxon>
        <taxon>Myxococcota</taxon>
        <taxon>Polyangia</taxon>
        <taxon>Haliangiales</taxon>
        <taxon>Kofleriaceae</taxon>
        <taxon>Haliangium</taxon>
    </lineage>
</organism>
<dbReference type="InterPro" id="IPR011429">
    <property type="entry name" value="Cyt_c_Planctomycete-type"/>
</dbReference>
<feature type="signal peptide" evidence="1">
    <location>
        <begin position="1"/>
        <end position="26"/>
    </location>
</feature>
<evidence type="ECO:0000259" key="2">
    <source>
        <dbReference type="Pfam" id="PF07635"/>
    </source>
</evidence>
<dbReference type="AlphaFoldDB" id="D0LTB7"/>